<keyword evidence="6" id="KW-1185">Reference proteome</keyword>
<comment type="caution">
    <text evidence="5">The sequence shown here is derived from an EMBL/GenBank/DDBJ whole genome shotgun (WGS) entry which is preliminary data.</text>
</comment>
<dbReference type="PANTHER" id="PTHR40055:SF1">
    <property type="entry name" value="TRANSCRIPTIONAL REGULATOR YGIV-RELATED"/>
    <property type="match status" value="1"/>
</dbReference>
<dbReference type="RefSeq" id="WP_155036071.1">
    <property type="nucleotide sequence ID" value="NZ_JAYMMG010000008.1"/>
</dbReference>
<feature type="domain" description="HTH araC/xylS-type" evidence="4">
    <location>
        <begin position="15"/>
        <end position="114"/>
    </location>
</feature>
<dbReference type="SMART" id="SM00342">
    <property type="entry name" value="HTH_ARAC"/>
    <property type="match status" value="1"/>
</dbReference>
<dbReference type="SUPFAM" id="SSF55136">
    <property type="entry name" value="Probable bacterial effector-binding domain"/>
    <property type="match status" value="1"/>
</dbReference>
<evidence type="ECO:0000256" key="2">
    <source>
        <dbReference type="ARBA" id="ARBA00023125"/>
    </source>
</evidence>
<sequence>MQKRSSYNRYIKMVNDVVDYINQHYTDELSLALISNHIGVSSFHFHRLFSQIAGISLNRFITLVRLTKAATLLKNNREMTITEIAYSSGFSSLSLFSRVFVKHYAMTPTDFQQKQQGVEQEELAKVDYLIAEYSKNVQNKTLNFMEVCKIIIKNFTIMEFKIEERVLDTLTVAYVRHIGDYREIGKSYEKLFEWAFPRGVMSQSSYKVLTAYHDDPAIVGLEGLRQDVCISIPMDMKVEEPLGKVVLEGGKYVVGRFEIKIEEFAQAWETMCLYIVQNDCKLRLAKSYEFHLNNFKEHPEQKIIAELCLPIE</sequence>
<proteinExistence type="predicted"/>
<dbReference type="InterPro" id="IPR009057">
    <property type="entry name" value="Homeodomain-like_sf"/>
</dbReference>
<dbReference type="InterPro" id="IPR029442">
    <property type="entry name" value="GyrI-like"/>
</dbReference>
<evidence type="ECO:0000313" key="6">
    <source>
        <dbReference type="Proteomes" id="UP000488936"/>
    </source>
</evidence>
<dbReference type="InterPro" id="IPR018060">
    <property type="entry name" value="HTH_AraC"/>
</dbReference>
<gene>
    <name evidence="5" type="ORF">GJV77_09190</name>
</gene>
<evidence type="ECO:0000313" key="5">
    <source>
        <dbReference type="EMBL" id="MTH30082.1"/>
    </source>
</evidence>
<keyword evidence="3" id="KW-0804">Transcription</keyword>
<dbReference type="InterPro" id="IPR011256">
    <property type="entry name" value="Reg_factor_effector_dom_sf"/>
</dbReference>
<dbReference type="Proteomes" id="UP000488936">
    <property type="component" value="Unassembled WGS sequence"/>
</dbReference>
<dbReference type="AlphaFoldDB" id="A0A7K1GMF2"/>
<dbReference type="PANTHER" id="PTHR40055">
    <property type="entry name" value="TRANSCRIPTIONAL REGULATOR YGIV-RELATED"/>
    <property type="match status" value="1"/>
</dbReference>
<evidence type="ECO:0000256" key="3">
    <source>
        <dbReference type="ARBA" id="ARBA00023163"/>
    </source>
</evidence>
<dbReference type="PRINTS" id="PR00032">
    <property type="entry name" value="HTHARAC"/>
</dbReference>
<organism evidence="5 6">
    <name type="scientific">Myroides pelagicus</name>
    <dbReference type="NCBI Taxonomy" id="270914"/>
    <lineage>
        <taxon>Bacteria</taxon>
        <taxon>Pseudomonadati</taxon>
        <taxon>Bacteroidota</taxon>
        <taxon>Flavobacteriia</taxon>
        <taxon>Flavobacteriales</taxon>
        <taxon>Flavobacteriaceae</taxon>
        <taxon>Myroides</taxon>
    </lineage>
</organism>
<dbReference type="GO" id="GO:0003700">
    <property type="term" value="F:DNA-binding transcription factor activity"/>
    <property type="evidence" value="ECO:0007669"/>
    <property type="project" value="InterPro"/>
</dbReference>
<dbReference type="PROSITE" id="PS00041">
    <property type="entry name" value="HTH_ARAC_FAMILY_1"/>
    <property type="match status" value="1"/>
</dbReference>
<keyword evidence="1" id="KW-0805">Transcription regulation</keyword>
<dbReference type="OrthoDB" id="9816011at2"/>
<evidence type="ECO:0000259" key="4">
    <source>
        <dbReference type="PROSITE" id="PS01124"/>
    </source>
</evidence>
<keyword evidence="2" id="KW-0238">DNA-binding</keyword>
<dbReference type="PROSITE" id="PS01124">
    <property type="entry name" value="HTH_ARAC_FAMILY_2"/>
    <property type="match status" value="1"/>
</dbReference>
<dbReference type="Pfam" id="PF12833">
    <property type="entry name" value="HTH_18"/>
    <property type="match status" value="1"/>
</dbReference>
<dbReference type="InterPro" id="IPR020449">
    <property type="entry name" value="Tscrpt_reg_AraC-type_HTH"/>
</dbReference>
<protein>
    <submittedName>
        <fullName evidence="5">Helix-turn-helix domain-containing protein</fullName>
    </submittedName>
</protein>
<dbReference type="InterPro" id="IPR010499">
    <property type="entry name" value="AraC_E-bd"/>
</dbReference>
<dbReference type="Pfam" id="PF06445">
    <property type="entry name" value="GyrI-like"/>
    <property type="match status" value="1"/>
</dbReference>
<dbReference type="SUPFAM" id="SSF46689">
    <property type="entry name" value="Homeodomain-like"/>
    <property type="match status" value="2"/>
</dbReference>
<dbReference type="Gene3D" id="1.10.10.60">
    <property type="entry name" value="Homeodomain-like"/>
    <property type="match status" value="2"/>
</dbReference>
<dbReference type="GO" id="GO:0043565">
    <property type="term" value="F:sequence-specific DNA binding"/>
    <property type="evidence" value="ECO:0007669"/>
    <property type="project" value="InterPro"/>
</dbReference>
<dbReference type="InterPro" id="IPR018062">
    <property type="entry name" value="HTH_AraC-typ_CS"/>
</dbReference>
<accession>A0A7K1GMF2</accession>
<reference evidence="5 6" key="1">
    <citation type="journal article" date="2006" name="Int. J. Syst. Evol. Microbiol.">
        <title>Myroides pelagicus sp. nov., isolated from seawater in Thailand.</title>
        <authorList>
            <person name="Yoon J."/>
            <person name="Maneerat S."/>
            <person name="Kawai F."/>
            <person name="Yokota A."/>
        </authorList>
    </citation>
    <scope>NUCLEOTIDE SEQUENCE [LARGE SCALE GENOMIC DNA]</scope>
    <source>
        <strain evidence="5 6">SM1T</strain>
    </source>
</reference>
<dbReference type="InterPro" id="IPR050908">
    <property type="entry name" value="SmbC-like"/>
</dbReference>
<name>A0A7K1GMF2_9FLAO</name>
<dbReference type="Gene3D" id="3.20.80.10">
    <property type="entry name" value="Regulatory factor, effector binding domain"/>
    <property type="match status" value="1"/>
</dbReference>
<dbReference type="EMBL" id="WMJY01000018">
    <property type="protein sequence ID" value="MTH30082.1"/>
    <property type="molecule type" value="Genomic_DNA"/>
</dbReference>
<dbReference type="SMART" id="SM00871">
    <property type="entry name" value="AraC_E_bind"/>
    <property type="match status" value="1"/>
</dbReference>
<evidence type="ECO:0000256" key="1">
    <source>
        <dbReference type="ARBA" id="ARBA00023015"/>
    </source>
</evidence>